<name>A0ABY4PE65_9LACO</name>
<dbReference type="RefSeq" id="WP_249513035.1">
    <property type="nucleotide sequence ID" value="NZ_CP093365.1"/>
</dbReference>
<keyword evidence="2 8" id="KW-0489">Methyltransferase</keyword>
<dbReference type="PANTHER" id="PTHR18895">
    <property type="entry name" value="HEMK METHYLTRANSFERASE"/>
    <property type="match status" value="1"/>
</dbReference>
<dbReference type="Pfam" id="PF17827">
    <property type="entry name" value="PrmC_N"/>
    <property type="match status" value="1"/>
</dbReference>
<evidence type="ECO:0000313" key="9">
    <source>
        <dbReference type="Proteomes" id="UP000831947"/>
    </source>
</evidence>
<dbReference type="GO" id="GO:0102559">
    <property type="term" value="F:peptide chain release factor N(5)-glutamine methyltransferase activity"/>
    <property type="evidence" value="ECO:0007669"/>
    <property type="project" value="UniProtKB-EC"/>
</dbReference>
<dbReference type="EC" id="2.1.1.297" evidence="1"/>
<organism evidence="8 9">
    <name type="scientific">Bombilactobacillus thymidiniphilus</name>
    <dbReference type="NCBI Taxonomy" id="2923363"/>
    <lineage>
        <taxon>Bacteria</taxon>
        <taxon>Bacillati</taxon>
        <taxon>Bacillota</taxon>
        <taxon>Bacilli</taxon>
        <taxon>Lactobacillales</taxon>
        <taxon>Lactobacillaceae</taxon>
        <taxon>Bombilactobacillus</taxon>
    </lineage>
</organism>
<evidence type="ECO:0000256" key="1">
    <source>
        <dbReference type="ARBA" id="ARBA00012771"/>
    </source>
</evidence>
<dbReference type="Gene3D" id="3.40.50.150">
    <property type="entry name" value="Vaccinia Virus protein VP39"/>
    <property type="match status" value="1"/>
</dbReference>
<accession>A0ABY4PE65</accession>
<dbReference type="Pfam" id="PF05175">
    <property type="entry name" value="MTS"/>
    <property type="match status" value="1"/>
</dbReference>
<dbReference type="InterPro" id="IPR050320">
    <property type="entry name" value="N5-glutamine_MTase"/>
</dbReference>
<evidence type="ECO:0000259" key="7">
    <source>
        <dbReference type="Pfam" id="PF17827"/>
    </source>
</evidence>
<dbReference type="InterPro" id="IPR002052">
    <property type="entry name" value="DNA_methylase_N6_adenine_CS"/>
</dbReference>
<evidence type="ECO:0000259" key="6">
    <source>
        <dbReference type="Pfam" id="PF05175"/>
    </source>
</evidence>
<dbReference type="InterPro" id="IPR040758">
    <property type="entry name" value="PrmC_N"/>
</dbReference>
<evidence type="ECO:0000256" key="3">
    <source>
        <dbReference type="ARBA" id="ARBA00022679"/>
    </source>
</evidence>
<dbReference type="EMBL" id="CP093365">
    <property type="protein sequence ID" value="UQS83850.1"/>
    <property type="molecule type" value="Genomic_DNA"/>
</dbReference>
<evidence type="ECO:0000256" key="5">
    <source>
        <dbReference type="ARBA" id="ARBA00048391"/>
    </source>
</evidence>
<reference evidence="8 9" key="1">
    <citation type="journal article" date="2022" name="Int. J. Syst. Evol. Microbiol.">
        <title>Apilactobacillus apisilvae sp. nov., Nicolia spurrieriana gen. nov. sp. nov., Bombilactobacillus folatiphilus sp. nov. and Bombilactobacillus thymidiniphilus sp. nov., four new lactic acid bacterial isolates from stingless bees Tetragonula carbonaria and Austroplebeia australis.</title>
        <authorList>
            <person name="Oliphant S.A."/>
            <person name="Watson-Haigh N.S."/>
            <person name="Sumby K.M."/>
            <person name="Gardner J."/>
            <person name="Groom S."/>
            <person name="Jiranek V."/>
        </authorList>
    </citation>
    <scope>NUCLEOTIDE SEQUENCE [LARGE SCALE GENOMIC DNA]</scope>
    <source>
        <strain evidence="8 9">SG4_A1</strain>
    </source>
</reference>
<dbReference type="SUPFAM" id="SSF53335">
    <property type="entry name" value="S-adenosyl-L-methionine-dependent methyltransferases"/>
    <property type="match status" value="1"/>
</dbReference>
<dbReference type="GO" id="GO:0032259">
    <property type="term" value="P:methylation"/>
    <property type="evidence" value="ECO:0007669"/>
    <property type="project" value="UniProtKB-KW"/>
</dbReference>
<keyword evidence="4" id="KW-0949">S-adenosyl-L-methionine</keyword>
<dbReference type="NCBIfam" id="TIGR00536">
    <property type="entry name" value="hemK_fam"/>
    <property type="match status" value="1"/>
</dbReference>
<proteinExistence type="predicted"/>
<keyword evidence="9" id="KW-1185">Reference proteome</keyword>
<comment type="catalytic activity">
    <reaction evidence="5">
        <text>L-glutaminyl-[peptide chain release factor] + S-adenosyl-L-methionine = N(5)-methyl-L-glutaminyl-[peptide chain release factor] + S-adenosyl-L-homocysteine + H(+)</text>
        <dbReference type="Rhea" id="RHEA:42896"/>
        <dbReference type="Rhea" id="RHEA-COMP:10271"/>
        <dbReference type="Rhea" id="RHEA-COMP:10272"/>
        <dbReference type="ChEBI" id="CHEBI:15378"/>
        <dbReference type="ChEBI" id="CHEBI:30011"/>
        <dbReference type="ChEBI" id="CHEBI:57856"/>
        <dbReference type="ChEBI" id="CHEBI:59789"/>
        <dbReference type="ChEBI" id="CHEBI:61891"/>
        <dbReference type="EC" id="2.1.1.297"/>
    </reaction>
</comment>
<feature type="domain" description="Release factor glutamine methyltransferase N-terminal" evidence="7">
    <location>
        <begin position="9"/>
        <end position="76"/>
    </location>
</feature>
<dbReference type="CDD" id="cd02440">
    <property type="entry name" value="AdoMet_MTases"/>
    <property type="match status" value="1"/>
</dbReference>
<sequence length="279" mass="32438">MAKLSYTNALNWAFLVLKKAQQDPDIARYLLIEMLGWTPTQLSLRQQSEMPEQQWQQYQHYIEIATTGQPPQYILGKAWFYGRQFQVNEHTLIPRQDSEAMIAQILRDNVHGDLLELGTGSGALVLTLALEHEYNRIVATDISTGALRVAQENVRHYQQNIVLRQGDLFAPVATEQFDVIVFNPPYISEQEKNIMDQSVLKYEPQKALFASQDGLAFYQRIFKTMEHFLKPDGKIYLEFGFQQQAKISKMFHDLATGFQAEFFRDVANNPRFMRIQRKR</sequence>
<dbReference type="InterPro" id="IPR029063">
    <property type="entry name" value="SAM-dependent_MTases_sf"/>
</dbReference>
<feature type="domain" description="Methyltransferase small" evidence="6">
    <location>
        <begin position="101"/>
        <end position="192"/>
    </location>
</feature>
<keyword evidence="3 8" id="KW-0808">Transferase</keyword>
<dbReference type="PANTHER" id="PTHR18895:SF74">
    <property type="entry name" value="MTRF1L RELEASE FACTOR GLUTAMINE METHYLTRANSFERASE"/>
    <property type="match status" value="1"/>
</dbReference>
<dbReference type="InterPro" id="IPR019874">
    <property type="entry name" value="RF_methyltr_PrmC"/>
</dbReference>
<dbReference type="InterPro" id="IPR007848">
    <property type="entry name" value="Small_mtfrase_dom"/>
</dbReference>
<dbReference type="Gene3D" id="1.10.8.10">
    <property type="entry name" value="DNA helicase RuvA subunit, C-terminal domain"/>
    <property type="match status" value="1"/>
</dbReference>
<dbReference type="PROSITE" id="PS00092">
    <property type="entry name" value="N6_MTASE"/>
    <property type="match status" value="1"/>
</dbReference>
<evidence type="ECO:0000256" key="4">
    <source>
        <dbReference type="ARBA" id="ARBA00022691"/>
    </source>
</evidence>
<gene>
    <name evidence="8" type="primary">prmC</name>
    <name evidence="8" type="ORF">MOO47_01205</name>
</gene>
<evidence type="ECO:0000313" key="8">
    <source>
        <dbReference type="EMBL" id="UQS83850.1"/>
    </source>
</evidence>
<dbReference type="Proteomes" id="UP000831947">
    <property type="component" value="Chromosome"/>
</dbReference>
<evidence type="ECO:0000256" key="2">
    <source>
        <dbReference type="ARBA" id="ARBA00022603"/>
    </source>
</evidence>
<dbReference type="NCBIfam" id="TIGR03534">
    <property type="entry name" value="RF_mod_PrmC"/>
    <property type="match status" value="1"/>
</dbReference>
<protein>
    <recommendedName>
        <fullName evidence="1">peptide chain release factor N(5)-glutamine methyltransferase</fullName>
        <ecNumber evidence="1">2.1.1.297</ecNumber>
    </recommendedName>
</protein>
<dbReference type="InterPro" id="IPR004556">
    <property type="entry name" value="HemK-like"/>
</dbReference>